<comment type="caution">
    <text evidence="2">The sequence shown here is derived from an EMBL/GenBank/DDBJ whole genome shotgun (WGS) entry which is preliminary data.</text>
</comment>
<evidence type="ECO:0000313" key="3">
    <source>
        <dbReference type="Proteomes" id="UP001562425"/>
    </source>
</evidence>
<dbReference type="PANTHER" id="PTHR20974">
    <property type="entry name" value="UPF0585 PROTEIN CG18661"/>
    <property type="match status" value="1"/>
</dbReference>
<proteinExistence type="inferred from homology"/>
<sequence length="273" mass="30655">MQFHQTTWHLPVSGVIVDKQSSLCCEFINLILFVFIIRDIKSNFEKSYKTMMSRLRKITNPAGERNKAPILEVLQKFLDSTRQDQKLLEISSGVGSHAAFFASNFPNIHYQPSEVDTALFGSIEAYRGEVAAPKLQPPIQIDISKPCTEWVNEADISFGTCGESFDYMLNINMMHISPFECSEGLFWNAGRLLKRNGLLITYGPYAVNGVLQPESNVQFDVSLRGRNASWGIRDVTELEKLAAGNGINLKQMFDLPANNKCLIWEKVKGLQGA</sequence>
<dbReference type="Proteomes" id="UP001562425">
    <property type="component" value="Unassembled WGS sequence"/>
</dbReference>
<reference evidence="2 3" key="1">
    <citation type="submission" date="2024-05" db="EMBL/GenBank/DDBJ databases">
        <title>Culex pipiens pipiens assembly and annotation.</title>
        <authorList>
            <person name="Alout H."/>
            <person name="Durand T."/>
        </authorList>
    </citation>
    <scope>NUCLEOTIDE SEQUENCE [LARGE SCALE GENOMIC DNA]</scope>
    <source>
        <strain evidence="2">HA-2024</strain>
        <tissue evidence="2">Whole body</tissue>
    </source>
</reference>
<name>A0ABD1CMU2_CULPP</name>
<dbReference type="EMBL" id="JBEHCU010010784">
    <property type="protein sequence ID" value="KAL1377725.1"/>
    <property type="molecule type" value="Genomic_DNA"/>
</dbReference>
<comment type="similarity">
    <text evidence="1">Belongs to the UPF0585 family.</text>
</comment>
<accession>A0ABD1CMU2</accession>
<dbReference type="Pfam" id="PF06080">
    <property type="entry name" value="DUF938"/>
    <property type="match status" value="1"/>
</dbReference>
<dbReference type="SUPFAM" id="SSF53335">
    <property type="entry name" value="S-adenosyl-L-methionine-dependent methyltransferases"/>
    <property type="match status" value="1"/>
</dbReference>
<dbReference type="InterPro" id="IPR010342">
    <property type="entry name" value="DUF938"/>
</dbReference>
<evidence type="ECO:0000256" key="1">
    <source>
        <dbReference type="ARBA" id="ARBA00008308"/>
    </source>
</evidence>
<evidence type="ECO:0000313" key="2">
    <source>
        <dbReference type="EMBL" id="KAL1377725.1"/>
    </source>
</evidence>
<keyword evidence="3" id="KW-1185">Reference proteome</keyword>
<gene>
    <name evidence="2" type="ORF">pipiens_016062</name>
</gene>
<dbReference type="InterPro" id="IPR029063">
    <property type="entry name" value="SAM-dependent_MTases_sf"/>
</dbReference>
<dbReference type="AlphaFoldDB" id="A0ABD1CMU2"/>
<dbReference type="PANTHER" id="PTHR20974:SF0">
    <property type="entry name" value="UPF0585 PROTEIN CG18661"/>
    <property type="match status" value="1"/>
</dbReference>
<organism evidence="2 3">
    <name type="scientific">Culex pipiens pipiens</name>
    <name type="common">Northern house mosquito</name>
    <dbReference type="NCBI Taxonomy" id="38569"/>
    <lineage>
        <taxon>Eukaryota</taxon>
        <taxon>Metazoa</taxon>
        <taxon>Ecdysozoa</taxon>
        <taxon>Arthropoda</taxon>
        <taxon>Hexapoda</taxon>
        <taxon>Insecta</taxon>
        <taxon>Pterygota</taxon>
        <taxon>Neoptera</taxon>
        <taxon>Endopterygota</taxon>
        <taxon>Diptera</taxon>
        <taxon>Nematocera</taxon>
        <taxon>Culicoidea</taxon>
        <taxon>Culicidae</taxon>
        <taxon>Culicinae</taxon>
        <taxon>Culicini</taxon>
        <taxon>Culex</taxon>
        <taxon>Culex</taxon>
    </lineage>
</organism>
<dbReference type="Gene3D" id="3.40.50.150">
    <property type="entry name" value="Vaccinia Virus protein VP39"/>
    <property type="match status" value="1"/>
</dbReference>
<protein>
    <submittedName>
        <fullName evidence="2">Uncharacterized protein</fullName>
    </submittedName>
</protein>